<dbReference type="GO" id="GO:0102905">
    <property type="term" value="F:valencene synthase activity"/>
    <property type="evidence" value="ECO:0007669"/>
    <property type="project" value="UniProtKB-EC"/>
</dbReference>
<sequence length="108" mass="12494">MPLHPQGSDRSEDSIRQRVDELRKEVKDMLLNGDEITNLKVKIELIGAIERLGVDYHFEEEIEGLLKRIYDHGLIDADDLYSVSLQFRLLRQHGYNITSGNIITQLMT</sequence>
<dbReference type="Gene3D" id="1.50.10.130">
    <property type="entry name" value="Terpene synthase, N-terminal domain"/>
    <property type="match status" value="1"/>
</dbReference>
<evidence type="ECO:0000259" key="3">
    <source>
        <dbReference type="Pfam" id="PF01397"/>
    </source>
</evidence>
<dbReference type="PANTHER" id="PTHR31225">
    <property type="entry name" value="OS04G0344100 PROTEIN-RELATED"/>
    <property type="match status" value="1"/>
</dbReference>
<dbReference type="InterPro" id="IPR036965">
    <property type="entry name" value="Terpene_synth_N_sf"/>
</dbReference>
<dbReference type="GO" id="GO:0016114">
    <property type="term" value="P:terpenoid biosynthetic process"/>
    <property type="evidence" value="ECO:0007669"/>
    <property type="project" value="InterPro"/>
</dbReference>
<dbReference type="AlphaFoldDB" id="A0A2I0AH28"/>
<dbReference type="OrthoDB" id="785754at2759"/>
<keyword evidence="5" id="KW-1185">Reference proteome</keyword>
<dbReference type="STRING" id="1088818.A0A2I0AH28"/>
<dbReference type="InterPro" id="IPR008930">
    <property type="entry name" value="Terpenoid_cyclase/PrenylTrfase"/>
</dbReference>
<dbReference type="EC" id="4.2.3.73" evidence="4"/>
<dbReference type="Pfam" id="PF01397">
    <property type="entry name" value="Terpene_synth"/>
    <property type="match status" value="1"/>
</dbReference>
<dbReference type="Proteomes" id="UP000236161">
    <property type="component" value="Unassembled WGS sequence"/>
</dbReference>
<dbReference type="EMBL" id="KZ451982">
    <property type="protein sequence ID" value="PKA54863.1"/>
    <property type="molecule type" value="Genomic_DNA"/>
</dbReference>
<dbReference type="SUPFAM" id="SSF48239">
    <property type="entry name" value="Terpenoid cyclases/Protein prenyltransferases"/>
    <property type="match status" value="1"/>
</dbReference>
<dbReference type="InterPro" id="IPR050148">
    <property type="entry name" value="Terpene_synthase-like"/>
</dbReference>
<organism evidence="4 5">
    <name type="scientific">Apostasia shenzhenica</name>
    <dbReference type="NCBI Taxonomy" id="1088818"/>
    <lineage>
        <taxon>Eukaryota</taxon>
        <taxon>Viridiplantae</taxon>
        <taxon>Streptophyta</taxon>
        <taxon>Embryophyta</taxon>
        <taxon>Tracheophyta</taxon>
        <taxon>Spermatophyta</taxon>
        <taxon>Magnoliopsida</taxon>
        <taxon>Liliopsida</taxon>
        <taxon>Asparagales</taxon>
        <taxon>Orchidaceae</taxon>
        <taxon>Apostasioideae</taxon>
        <taxon>Apostasia</taxon>
    </lineage>
</organism>
<dbReference type="InterPro" id="IPR001906">
    <property type="entry name" value="Terpene_synth_N"/>
</dbReference>
<accession>A0A2I0AH28</accession>
<dbReference type="Gene3D" id="1.10.600.10">
    <property type="entry name" value="Farnesyl Diphosphate Synthase"/>
    <property type="match status" value="1"/>
</dbReference>
<protein>
    <submittedName>
        <fullName evidence="4">(-)-germacrene D synthase</fullName>
        <ecNumber evidence="4">4.2.3.73</ecNumber>
    </submittedName>
</protein>
<evidence type="ECO:0000313" key="4">
    <source>
        <dbReference type="EMBL" id="PKA54863.1"/>
    </source>
</evidence>
<feature type="domain" description="Terpene synthase N-terminal" evidence="3">
    <location>
        <begin position="10"/>
        <end position="99"/>
    </location>
</feature>
<reference evidence="4 5" key="1">
    <citation type="journal article" date="2017" name="Nature">
        <title>The Apostasia genome and the evolution of orchids.</title>
        <authorList>
            <person name="Zhang G.Q."/>
            <person name="Liu K.W."/>
            <person name="Li Z."/>
            <person name="Lohaus R."/>
            <person name="Hsiao Y.Y."/>
            <person name="Niu S.C."/>
            <person name="Wang J.Y."/>
            <person name="Lin Y.C."/>
            <person name="Xu Q."/>
            <person name="Chen L.J."/>
            <person name="Yoshida K."/>
            <person name="Fujiwara S."/>
            <person name="Wang Z.W."/>
            <person name="Zhang Y.Q."/>
            <person name="Mitsuda N."/>
            <person name="Wang M."/>
            <person name="Liu G.H."/>
            <person name="Pecoraro L."/>
            <person name="Huang H.X."/>
            <person name="Xiao X.J."/>
            <person name="Lin M."/>
            <person name="Wu X.Y."/>
            <person name="Wu W.L."/>
            <person name="Chen Y.Y."/>
            <person name="Chang S.B."/>
            <person name="Sakamoto S."/>
            <person name="Ohme-Takagi M."/>
            <person name="Yagi M."/>
            <person name="Zeng S.J."/>
            <person name="Shen C.Y."/>
            <person name="Yeh C.M."/>
            <person name="Luo Y.B."/>
            <person name="Tsai W.C."/>
            <person name="Van de Peer Y."/>
            <person name="Liu Z.J."/>
        </authorList>
    </citation>
    <scope>NUCLEOTIDE SEQUENCE [LARGE SCALE GENOMIC DNA]</scope>
    <source>
        <strain evidence="5">cv. Shenzhen</strain>
        <tissue evidence="4">Stem</tissue>
    </source>
</reference>
<keyword evidence="1" id="KW-0460">Magnesium</keyword>
<proteinExistence type="predicted"/>
<dbReference type="GO" id="GO:0010333">
    <property type="term" value="F:terpene synthase activity"/>
    <property type="evidence" value="ECO:0007669"/>
    <property type="project" value="InterPro"/>
</dbReference>
<evidence type="ECO:0000256" key="1">
    <source>
        <dbReference type="ARBA" id="ARBA00022842"/>
    </source>
</evidence>
<evidence type="ECO:0000313" key="5">
    <source>
        <dbReference type="Proteomes" id="UP000236161"/>
    </source>
</evidence>
<dbReference type="PANTHER" id="PTHR31225:SF93">
    <property type="entry name" value="ALPHA-HUMULENE_(-)-(E)-BETA-CARYOPHYLLENE SYNTHASE"/>
    <property type="match status" value="1"/>
</dbReference>
<dbReference type="InterPro" id="IPR008949">
    <property type="entry name" value="Isoprenoid_synthase_dom_sf"/>
</dbReference>
<keyword evidence="2 4" id="KW-0456">Lyase</keyword>
<name>A0A2I0AH28_9ASPA</name>
<evidence type="ECO:0000256" key="2">
    <source>
        <dbReference type="ARBA" id="ARBA00023239"/>
    </source>
</evidence>
<gene>
    <name evidence="4" type="ORF">AXF42_Ash000698</name>
</gene>